<feature type="domain" description="FAD dependent oxidoreductase" evidence="2">
    <location>
        <begin position="59"/>
        <end position="422"/>
    </location>
</feature>
<dbReference type="Pfam" id="PF01266">
    <property type="entry name" value="DAO"/>
    <property type="match status" value="1"/>
</dbReference>
<feature type="region of interest" description="Disordered" evidence="1">
    <location>
        <begin position="468"/>
        <end position="492"/>
    </location>
</feature>
<name>A0A6J4KZC9_9ACTN</name>
<dbReference type="PANTHER" id="PTHR13847">
    <property type="entry name" value="SARCOSINE DEHYDROGENASE-RELATED"/>
    <property type="match status" value="1"/>
</dbReference>
<dbReference type="GO" id="GO:0005737">
    <property type="term" value="C:cytoplasm"/>
    <property type="evidence" value="ECO:0007669"/>
    <property type="project" value="TreeGrafter"/>
</dbReference>
<dbReference type="InterPro" id="IPR006076">
    <property type="entry name" value="FAD-dep_OxRdtase"/>
</dbReference>
<dbReference type="EMBL" id="CADCUH010000019">
    <property type="protein sequence ID" value="CAA9318257.1"/>
    <property type="molecule type" value="Genomic_DNA"/>
</dbReference>
<dbReference type="AlphaFoldDB" id="A0A6J4KZC9"/>
<dbReference type="SUPFAM" id="SSF51905">
    <property type="entry name" value="FAD/NAD(P)-binding domain"/>
    <property type="match status" value="1"/>
</dbReference>
<sequence length="492" mass="52948">MTRHRVMRYDRGVKRRLVPADRLPPLSESFVDGDVSWWYRATGGVPVPRPSLDGDRTADVAIVGGGLTGLWTAYYLRRARPDLAVVVVEKEFAGFGASGRNGGWLTAEVPGQLGRFAETHGVAGAAAMQRAMTDAVDEVIAVAAEEGIEADIRKDGVLHVATNAAQLARMRCENEELLRYGLGPGDLVEMGATELAERVRVAGALGATWSPHCARVQPARLTRGVAAAAERHGAVIVEGTTVERIEPGVVHTDRGTVRAPVVVRALEGFTADLPGRRRDWLPMSSSMIVTAPLPEAAWDEIGWRGAELLGDGAHGFAYAQRTEDGRIALGGRAVPYRFGSRHDRRGETLGRTVDQLRAMLARLFPAASAAPVEHAWAGVLGVPRDWCATVGLDRETGLGWAGGYVGHGLTSTNLAGRTLTDLVLGHDTDLTALPWVGRRVRRWEPEPARWIAVRGLYRAYGAADAREDARSDPAGTGRTSRIARVADRVTGR</sequence>
<dbReference type="Gene3D" id="3.50.50.60">
    <property type="entry name" value="FAD/NAD(P)-binding domain"/>
    <property type="match status" value="1"/>
</dbReference>
<evidence type="ECO:0000313" key="3">
    <source>
        <dbReference type="EMBL" id="CAA9318257.1"/>
    </source>
</evidence>
<dbReference type="PANTHER" id="PTHR13847:SF285">
    <property type="entry name" value="FAD DEPENDENT OXIDOREDUCTASE DOMAIN-CONTAINING PROTEIN"/>
    <property type="match status" value="1"/>
</dbReference>
<accession>A0A6J4KZC9</accession>
<organism evidence="3">
    <name type="scientific">uncultured Nocardioidaceae bacterium</name>
    <dbReference type="NCBI Taxonomy" id="253824"/>
    <lineage>
        <taxon>Bacteria</taxon>
        <taxon>Bacillati</taxon>
        <taxon>Actinomycetota</taxon>
        <taxon>Actinomycetes</taxon>
        <taxon>Propionibacteriales</taxon>
        <taxon>Nocardioidaceae</taxon>
        <taxon>environmental samples</taxon>
    </lineage>
</organism>
<dbReference type="InterPro" id="IPR036188">
    <property type="entry name" value="FAD/NAD-bd_sf"/>
</dbReference>
<gene>
    <name evidence="3" type="ORF">AVDCRST_MAG36-252</name>
</gene>
<protein>
    <submittedName>
        <fullName evidence="3">Glycine/D-amino acid oxidases (Deaminating)</fullName>
    </submittedName>
</protein>
<evidence type="ECO:0000256" key="1">
    <source>
        <dbReference type="SAM" id="MobiDB-lite"/>
    </source>
</evidence>
<proteinExistence type="predicted"/>
<evidence type="ECO:0000259" key="2">
    <source>
        <dbReference type="Pfam" id="PF01266"/>
    </source>
</evidence>
<dbReference type="Gene3D" id="3.30.9.10">
    <property type="entry name" value="D-Amino Acid Oxidase, subunit A, domain 2"/>
    <property type="match status" value="1"/>
</dbReference>
<reference evidence="3" key="1">
    <citation type="submission" date="2020-02" db="EMBL/GenBank/DDBJ databases">
        <authorList>
            <person name="Meier V. D."/>
        </authorList>
    </citation>
    <scope>NUCLEOTIDE SEQUENCE</scope>
    <source>
        <strain evidence="3">AVDCRST_MAG36</strain>
    </source>
</reference>